<evidence type="ECO:0000313" key="2">
    <source>
        <dbReference type="EMBL" id="OCK72838.1"/>
    </source>
</evidence>
<feature type="compositionally biased region" description="Polar residues" evidence="1">
    <location>
        <begin position="196"/>
        <end position="205"/>
    </location>
</feature>
<protein>
    <recommendedName>
        <fullName evidence="4">C2H2-type domain-containing protein</fullName>
    </recommendedName>
</protein>
<organism evidence="2 3">
    <name type="scientific">Lepidopterella palustris CBS 459.81</name>
    <dbReference type="NCBI Taxonomy" id="1314670"/>
    <lineage>
        <taxon>Eukaryota</taxon>
        <taxon>Fungi</taxon>
        <taxon>Dikarya</taxon>
        <taxon>Ascomycota</taxon>
        <taxon>Pezizomycotina</taxon>
        <taxon>Dothideomycetes</taxon>
        <taxon>Pleosporomycetidae</taxon>
        <taxon>Mytilinidiales</taxon>
        <taxon>Argynnaceae</taxon>
        <taxon>Lepidopterella</taxon>
    </lineage>
</organism>
<dbReference type="PANTHER" id="PTHR23225:SF2">
    <property type="entry name" value="AT09679P-RELATED"/>
    <property type="match status" value="1"/>
</dbReference>
<feature type="compositionally biased region" description="Polar residues" evidence="1">
    <location>
        <begin position="175"/>
        <end position="185"/>
    </location>
</feature>
<feature type="compositionally biased region" description="Basic residues" evidence="1">
    <location>
        <begin position="186"/>
        <end position="195"/>
    </location>
</feature>
<dbReference type="Gene3D" id="3.30.160.60">
    <property type="entry name" value="Classic Zinc Finger"/>
    <property type="match status" value="1"/>
</dbReference>
<evidence type="ECO:0000256" key="1">
    <source>
        <dbReference type="SAM" id="MobiDB-lite"/>
    </source>
</evidence>
<dbReference type="EMBL" id="KV746342">
    <property type="protein sequence ID" value="OCK72838.1"/>
    <property type="molecule type" value="Genomic_DNA"/>
</dbReference>
<proteinExistence type="predicted"/>
<name>A0A8E2DWE8_9PEZI</name>
<sequence length="430" mass="48366">FEPQSPWPTFDDHRRPASPDETIWSASSVTWSASPHDELHSANINALSSVRGPSDFSRHGLPYAENSNFGVYSADLCSGGGSVALREIQYAPDEEPEQPVEEYDRAEMKIEYGYEQEAPFCKMEVESDHYEDSGLGDSIRGESVQPIPREESDSDEEYKPSATSPNMRRRKRRASQCSIGSITKNSSKRSLHGRKTSSASATLNLNKVKKSRSANTSPITSTVPSNIGNNTNAARPFPCTLAPYSCTSTFASKNEWKRHMSTQHVRLGFWRCDLCPTTHDSANSSTLYYNDFNRKDLFTQHLRRMHAPPANQAGRNNNREYPVSEDNLPQHQERCYQALRKPPPSSSCLFCDRDFSGPGSWEERMEHVGRHMEKDRKTGGAPIDMKDWRDDEALRGWLITEGLIEPGRNGGWRLGDGRPKRDAEGDEGDD</sequence>
<dbReference type="GO" id="GO:0003700">
    <property type="term" value="F:DNA-binding transcription factor activity"/>
    <property type="evidence" value="ECO:0007669"/>
    <property type="project" value="InterPro"/>
</dbReference>
<dbReference type="InterPro" id="IPR039970">
    <property type="entry name" value="TF_Grauzone"/>
</dbReference>
<evidence type="ECO:0000313" key="3">
    <source>
        <dbReference type="Proteomes" id="UP000250266"/>
    </source>
</evidence>
<dbReference type="PANTHER" id="PTHR23225">
    <property type="entry name" value="ZINC FINGER PROTEIN"/>
    <property type="match status" value="1"/>
</dbReference>
<feature type="region of interest" description="Disordered" evidence="1">
    <location>
        <begin position="128"/>
        <end position="227"/>
    </location>
</feature>
<reference evidence="2 3" key="1">
    <citation type="journal article" date="2016" name="Nat. Commun.">
        <title>Ectomycorrhizal ecology is imprinted in the genome of the dominant symbiotic fungus Cenococcum geophilum.</title>
        <authorList>
            <consortium name="DOE Joint Genome Institute"/>
            <person name="Peter M."/>
            <person name="Kohler A."/>
            <person name="Ohm R.A."/>
            <person name="Kuo A."/>
            <person name="Krutzmann J."/>
            <person name="Morin E."/>
            <person name="Arend M."/>
            <person name="Barry K.W."/>
            <person name="Binder M."/>
            <person name="Choi C."/>
            <person name="Clum A."/>
            <person name="Copeland A."/>
            <person name="Grisel N."/>
            <person name="Haridas S."/>
            <person name="Kipfer T."/>
            <person name="LaButti K."/>
            <person name="Lindquist E."/>
            <person name="Lipzen A."/>
            <person name="Maire R."/>
            <person name="Meier B."/>
            <person name="Mihaltcheva S."/>
            <person name="Molinier V."/>
            <person name="Murat C."/>
            <person name="Poggeler S."/>
            <person name="Quandt C.A."/>
            <person name="Sperisen C."/>
            <person name="Tritt A."/>
            <person name="Tisserant E."/>
            <person name="Crous P.W."/>
            <person name="Henrissat B."/>
            <person name="Nehls U."/>
            <person name="Egli S."/>
            <person name="Spatafora J.W."/>
            <person name="Grigoriev I.V."/>
            <person name="Martin F.M."/>
        </authorList>
    </citation>
    <scope>NUCLEOTIDE SEQUENCE [LARGE SCALE GENOMIC DNA]</scope>
    <source>
        <strain evidence="2 3">CBS 459.81</strain>
    </source>
</reference>
<evidence type="ECO:0008006" key="4">
    <source>
        <dbReference type="Google" id="ProtNLM"/>
    </source>
</evidence>
<dbReference type="Proteomes" id="UP000250266">
    <property type="component" value="Unassembled WGS sequence"/>
</dbReference>
<feature type="non-terminal residue" evidence="2">
    <location>
        <position position="1"/>
    </location>
</feature>
<dbReference type="OrthoDB" id="5388486at2759"/>
<feature type="region of interest" description="Disordered" evidence="1">
    <location>
        <begin position="405"/>
        <end position="430"/>
    </location>
</feature>
<feature type="non-terminal residue" evidence="2">
    <location>
        <position position="430"/>
    </location>
</feature>
<dbReference type="AlphaFoldDB" id="A0A8E2DWE8"/>
<feature type="compositionally biased region" description="Polar residues" evidence="1">
    <location>
        <begin position="213"/>
        <end position="227"/>
    </location>
</feature>
<accession>A0A8E2DWE8</accession>
<keyword evidence="3" id="KW-1185">Reference proteome</keyword>
<gene>
    <name evidence="2" type="ORF">K432DRAFT_265818</name>
</gene>